<evidence type="ECO:0000313" key="9">
    <source>
        <dbReference type="Proteomes" id="UP001163293"/>
    </source>
</evidence>
<dbReference type="SUPFAM" id="SSF52283">
    <property type="entry name" value="Formate/glycerate dehydrogenase catalytic domain-like"/>
    <property type="match status" value="1"/>
</dbReference>
<feature type="compositionally biased region" description="Basic and acidic residues" evidence="5">
    <location>
        <begin position="58"/>
        <end position="68"/>
    </location>
</feature>
<evidence type="ECO:0000256" key="1">
    <source>
        <dbReference type="ARBA" id="ARBA00005854"/>
    </source>
</evidence>
<comment type="similarity">
    <text evidence="1 4">Belongs to the D-isomer specific 2-hydroxyacid dehydrogenase family.</text>
</comment>
<feature type="region of interest" description="Disordered" evidence="5">
    <location>
        <begin position="48"/>
        <end position="68"/>
    </location>
</feature>
<feature type="domain" description="D-isomer specific 2-hydroxyacid dehydrogenase NAD-binding" evidence="7">
    <location>
        <begin position="181"/>
        <end position="351"/>
    </location>
</feature>
<evidence type="ECO:0000256" key="2">
    <source>
        <dbReference type="ARBA" id="ARBA00023002"/>
    </source>
</evidence>
<dbReference type="InterPro" id="IPR029753">
    <property type="entry name" value="D-isomer_DH_CS"/>
</dbReference>
<dbReference type="Gene3D" id="3.40.50.720">
    <property type="entry name" value="NAD(P)-binding Rossmann-like Domain"/>
    <property type="match status" value="2"/>
</dbReference>
<dbReference type="GO" id="GO:0003714">
    <property type="term" value="F:transcription corepressor activity"/>
    <property type="evidence" value="ECO:0007669"/>
    <property type="project" value="InterPro"/>
</dbReference>
<dbReference type="PANTHER" id="PTHR43761">
    <property type="entry name" value="D-ISOMER SPECIFIC 2-HYDROXYACID DEHYDROGENASE FAMILY PROTEIN (AFU_ORTHOLOGUE AFUA_1G13630)"/>
    <property type="match status" value="1"/>
</dbReference>
<sequence>MNRPAILAMAGSCTCGSLALGHVSHGGVSIWYGSAPCSRVVLEITRRRPPQGVAGSDRGYDDEQDEHTMTRDAQGTILVAPHHFPDLDREQALAAEFGYTLKPAADTEAFREALPEADIVMITPYAKLTASDFPSMTKCRAVIRYGIGYDNIDVAAATEAGIPVSIVPGTASEEVASHAFAMGLALARRLPAGNAAINNLGWAGTIGYDTPVLSELEVGVLGMGRIGQHVARMYAAVGARVRAYDPFVTDSFVDMAGLETTLGNSDVVSLHLPLNEDTANLISTDVLAAMRKGTVIVNVSRGGLIDEVALAGALSSGHIAGAGIDTFAQEPLGADHPLRSAPNAILTPHIAWRSNRSTGALQDGAVERVRLALTGQPLIDLVN</sequence>
<dbReference type="EMBL" id="CP101185">
    <property type="protein sequence ID" value="UYV99458.1"/>
    <property type="molecule type" value="Genomic_DNA"/>
</dbReference>
<keyword evidence="9" id="KW-1185">Reference proteome</keyword>
<dbReference type="GO" id="GO:0016616">
    <property type="term" value="F:oxidoreductase activity, acting on the CH-OH group of donors, NAD or NADP as acceptor"/>
    <property type="evidence" value="ECO:0007669"/>
    <property type="project" value="InterPro"/>
</dbReference>
<dbReference type="InterPro" id="IPR029752">
    <property type="entry name" value="D-isomer_DH_CS1"/>
</dbReference>
<dbReference type="PROSITE" id="PS00065">
    <property type="entry name" value="D_2_HYDROXYACID_DH_1"/>
    <property type="match status" value="1"/>
</dbReference>
<feature type="domain" description="D-isomer specific 2-hydroxyacid dehydrogenase catalytic" evidence="6">
    <location>
        <begin position="99"/>
        <end position="383"/>
    </location>
</feature>
<dbReference type="InterPro" id="IPR036291">
    <property type="entry name" value="NAD(P)-bd_dom_sf"/>
</dbReference>
<dbReference type="RefSeq" id="WP_259362977.1">
    <property type="nucleotide sequence ID" value="NZ_CP043010.1"/>
</dbReference>
<dbReference type="AlphaFoldDB" id="A0AAX3ENB8"/>
<evidence type="ECO:0000256" key="4">
    <source>
        <dbReference type="RuleBase" id="RU003719"/>
    </source>
</evidence>
<evidence type="ECO:0000256" key="5">
    <source>
        <dbReference type="SAM" id="MobiDB-lite"/>
    </source>
</evidence>
<dbReference type="Pfam" id="PF00389">
    <property type="entry name" value="2-Hacid_dh"/>
    <property type="match status" value="1"/>
</dbReference>
<dbReference type="PANTHER" id="PTHR43761:SF1">
    <property type="entry name" value="D-ISOMER SPECIFIC 2-HYDROXYACID DEHYDROGENASE CATALYTIC DOMAIN-CONTAINING PROTEIN-RELATED"/>
    <property type="match status" value="1"/>
</dbReference>
<dbReference type="GO" id="GO:0051287">
    <property type="term" value="F:NAD binding"/>
    <property type="evidence" value="ECO:0007669"/>
    <property type="project" value="InterPro"/>
</dbReference>
<dbReference type="SUPFAM" id="SSF51735">
    <property type="entry name" value="NAD(P)-binding Rossmann-fold domains"/>
    <property type="match status" value="1"/>
</dbReference>
<dbReference type="Pfam" id="PF02826">
    <property type="entry name" value="2-Hacid_dh_C"/>
    <property type="match status" value="1"/>
</dbReference>
<reference evidence="8" key="1">
    <citation type="submission" date="2022-07" db="EMBL/GenBank/DDBJ databases">
        <authorList>
            <person name="Wu T."/>
        </authorList>
    </citation>
    <scope>NUCLEOTIDE SEQUENCE</scope>
    <source>
        <strain evidence="8">SD-1</strain>
    </source>
</reference>
<dbReference type="Proteomes" id="UP001163293">
    <property type="component" value="Chromosome"/>
</dbReference>
<protein>
    <submittedName>
        <fullName evidence="8">C-terminal binding protein</fullName>
    </submittedName>
</protein>
<evidence type="ECO:0000256" key="3">
    <source>
        <dbReference type="ARBA" id="ARBA00023027"/>
    </source>
</evidence>
<keyword evidence="3" id="KW-0520">NAD</keyword>
<dbReference type="InterPro" id="IPR006140">
    <property type="entry name" value="D-isomer_DH_NAD-bd"/>
</dbReference>
<dbReference type="CDD" id="cd05299">
    <property type="entry name" value="CtBP_dh"/>
    <property type="match status" value="1"/>
</dbReference>
<dbReference type="InterPro" id="IPR050418">
    <property type="entry name" value="D-iso_2-hydroxyacid_DH_PdxB"/>
</dbReference>
<keyword evidence="2 4" id="KW-0560">Oxidoreductase</keyword>
<dbReference type="PROSITE" id="PS00671">
    <property type="entry name" value="D_2_HYDROXYACID_DH_3"/>
    <property type="match status" value="1"/>
</dbReference>
<evidence type="ECO:0000259" key="6">
    <source>
        <dbReference type="Pfam" id="PF00389"/>
    </source>
</evidence>
<organism evidence="8 9">
    <name type="scientific">Paenarthrobacter ureafaciens</name>
    <dbReference type="NCBI Taxonomy" id="37931"/>
    <lineage>
        <taxon>Bacteria</taxon>
        <taxon>Bacillati</taxon>
        <taxon>Actinomycetota</taxon>
        <taxon>Actinomycetes</taxon>
        <taxon>Micrococcales</taxon>
        <taxon>Micrococcaceae</taxon>
        <taxon>Paenarthrobacter</taxon>
    </lineage>
</organism>
<name>A0AAX3ENB8_PAEUR</name>
<proteinExistence type="inferred from homology"/>
<accession>A0AAX3ENB8</accession>
<dbReference type="InterPro" id="IPR006139">
    <property type="entry name" value="D-isomer_2_OHA_DH_cat_dom"/>
</dbReference>
<evidence type="ECO:0000313" key="8">
    <source>
        <dbReference type="EMBL" id="UYV99458.1"/>
    </source>
</evidence>
<evidence type="ECO:0000259" key="7">
    <source>
        <dbReference type="Pfam" id="PF02826"/>
    </source>
</evidence>
<dbReference type="InterPro" id="IPR043322">
    <property type="entry name" value="CtBP"/>
</dbReference>
<gene>
    <name evidence="8" type="ORF">NL394_09760</name>
</gene>